<sequence length="113" mass="11187">MGGSQGLPCKAGAARPPRCPSASSGAGTGAPYLAVHKTEALGAGLLWGLRALAAGAGAAAGAAALVLPCRALDGLRKGGREAEEEAAEDEGSEEERSDSQHPLDVLGSRLQGR</sequence>
<keyword evidence="2" id="KW-0812">Transmembrane</keyword>
<proteinExistence type="predicted"/>
<accession>A0ABN9PDU8</accession>
<dbReference type="Proteomes" id="UP001189429">
    <property type="component" value="Unassembled WGS sequence"/>
</dbReference>
<comment type="caution">
    <text evidence="3">The sequence shown here is derived from an EMBL/GenBank/DDBJ whole genome shotgun (WGS) entry which is preliminary data.</text>
</comment>
<evidence type="ECO:0000313" key="3">
    <source>
        <dbReference type="EMBL" id="CAK0791038.1"/>
    </source>
</evidence>
<name>A0ABN9PDU8_9DINO</name>
<keyword evidence="2" id="KW-0472">Membrane</keyword>
<protein>
    <submittedName>
        <fullName evidence="3">Uncharacterized protein</fullName>
    </submittedName>
</protein>
<reference evidence="3" key="1">
    <citation type="submission" date="2023-10" db="EMBL/GenBank/DDBJ databases">
        <authorList>
            <person name="Chen Y."/>
            <person name="Shah S."/>
            <person name="Dougan E. K."/>
            <person name="Thang M."/>
            <person name="Chan C."/>
        </authorList>
    </citation>
    <scope>NUCLEOTIDE SEQUENCE [LARGE SCALE GENOMIC DNA]</scope>
</reference>
<keyword evidence="2" id="KW-1133">Transmembrane helix</keyword>
<evidence type="ECO:0000256" key="2">
    <source>
        <dbReference type="SAM" id="Phobius"/>
    </source>
</evidence>
<feature type="region of interest" description="Disordered" evidence="1">
    <location>
        <begin position="1"/>
        <end position="30"/>
    </location>
</feature>
<gene>
    <name evidence="3" type="ORF">PCOR1329_LOCUS2097</name>
</gene>
<dbReference type="EMBL" id="CAUYUJ010000519">
    <property type="protein sequence ID" value="CAK0791038.1"/>
    <property type="molecule type" value="Genomic_DNA"/>
</dbReference>
<feature type="transmembrane region" description="Helical" evidence="2">
    <location>
        <begin position="47"/>
        <end position="67"/>
    </location>
</feature>
<organism evidence="3 4">
    <name type="scientific">Prorocentrum cordatum</name>
    <dbReference type="NCBI Taxonomy" id="2364126"/>
    <lineage>
        <taxon>Eukaryota</taxon>
        <taxon>Sar</taxon>
        <taxon>Alveolata</taxon>
        <taxon>Dinophyceae</taxon>
        <taxon>Prorocentrales</taxon>
        <taxon>Prorocentraceae</taxon>
        <taxon>Prorocentrum</taxon>
    </lineage>
</organism>
<keyword evidence="4" id="KW-1185">Reference proteome</keyword>
<feature type="compositionally biased region" description="Acidic residues" evidence="1">
    <location>
        <begin position="82"/>
        <end position="96"/>
    </location>
</feature>
<feature type="region of interest" description="Disordered" evidence="1">
    <location>
        <begin position="78"/>
        <end position="113"/>
    </location>
</feature>
<evidence type="ECO:0000313" key="4">
    <source>
        <dbReference type="Proteomes" id="UP001189429"/>
    </source>
</evidence>
<evidence type="ECO:0000256" key="1">
    <source>
        <dbReference type="SAM" id="MobiDB-lite"/>
    </source>
</evidence>